<name>A0A5C5WLQ8_9PLAN</name>
<organism evidence="1 2">
    <name type="scientific">Thalassoglobus neptunius</name>
    <dbReference type="NCBI Taxonomy" id="1938619"/>
    <lineage>
        <taxon>Bacteria</taxon>
        <taxon>Pseudomonadati</taxon>
        <taxon>Planctomycetota</taxon>
        <taxon>Planctomycetia</taxon>
        <taxon>Planctomycetales</taxon>
        <taxon>Planctomycetaceae</taxon>
        <taxon>Thalassoglobus</taxon>
    </lineage>
</organism>
<comment type="caution">
    <text evidence="1">The sequence shown here is derived from an EMBL/GenBank/DDBJ whole genome shotgun (WGS) entry which is preliminary data.</text>
</comment>
<gene>
    <name evidence="1" type="ORF">KOR42_34130</name>
</gene>
<dbReference type="EMBL" id="SIHI01000011">
    <property type="protein sequence ID" value="TWT51726.1"/>
    <property type="molecule type" value="Genomic_DNA"/>
</dbReference>
<evidence type="ECO:0000313" key="1">
    <source>
        <dbReference type="EMBL" id="TWT51726.1"/>
    </source>
</evidence>
<proteinExistence type="predicted"/>
<protein>
    <submittedName>
        <fullName evidence="1">Uncharacterized protein</fullName>
    </submittedName>
</protein>
<keyword evidence="2" id="KW-1185">Reference proteome</keyword>
<dbReference type="AlphaFoldDB" id="A0A5C5WLQ8"/>
<dbReference type="OrthoDB" id="9862292at2"/>
<reference evidence="1 2" key="1">
    <citation type="submission" date="2019-02" db="EMBL/GenBank/DDBJ databases">
        <title>Deep-cultivation of Planctomycetes and their phenomic and genomic characterization uncovers novel biology.</title>
        <authorList>
            <person name="Wiegand S."/>
            <person name="Jogler M."/>
            <person name="Boedeker C."/>
            <person name="Pinto D."/>
            <person name="Vollmers J."/>
            <person name="Rivas-Marin E."/>
            <person name="Kohn T."/>
            <person name="Peeters S.H."/>
            <person name="Heuer A."/>
            <person name="Rast P."/>
            <person name="Oberbeckmann S."/>
            <person name="Bunk B."/>
            <person name="Jeske O."/>
            <person name="Meyerdierks A."/>
            <person name="Storesund J.E."/>
            <person name="Kallscheuer N."/>
            <person name="Luecker S."/>
            <person name="Lage O.M."/>
            <person name="Pohl T."/>
            <person name="Merkel B.J."/>
            <person name="Hornburger P."/>
            <person name="Mueller R.-W."/>
            <person name="Bruemmer F."/>
            <person name="Labrenz M."/>
            <person name="Spormann A.M."/>
            <person name="Op Den Camp H."/>
            <person name="Overmann J."/>
            <person name="Amann R."/>
            <person name="Jetten M.S.M."/>
            <person name="Mascher T."/>
            <person name="Medema M.H."/>
            <person name="Devos D.P."/>
            <person name="Kaster A.-K."/>
            <person name="Ovreas L."/>
            <person name="Rohde M."/>
            <person name="Galperin M.Y."/>
            <person name="Jogler C."/>
        </authorList>
    </citation>
    <scope>NUCLEOTIDE SEQUENCE [LARGE SCALE GENOMIC DNA]</scope>
    <source>
        <strain evidence="1 2">KOR42</strain>
    </source>
</reference>
<dbReference type="Proteomes" id="UP000317243">
    <property type="component" value="Unassembled WGS sequence"/>
</dbReference>
<sequence>MERSVRYTGESDTDFRRRAEKAASIARLLVERCFANECVQDYLADEELPLWDEVKLRSEPVVRVEFEQAIAFGGIGECLAATKSKHWGEGPQILPLEQDDWFFAERVTYRYRENSIYNRRFEQRKLMKELLGRKLRKLVGAANYRRHCWEIFRDNNLTPEIENEIADRLGLTAKEFWRASRGKVLYADLPLKERQLRFDFGN</sequence>
<accession>A0A5C5WLQ8</accession>
<evidence type="ECO:0000313" key="2">
    <source>
        <dbReference type="Proteomes" id="UP000317243"/>
    </source>
</evidence>